<dbReference type="Gene3D" id="3.60.10.10">
    <property type="entry name" value="Endonuclease/exonuclease/phosphatase"/>
    <property type="match status" value="1"/>
</dbReference>
<dbReference type="PROSITE" id="PS50878">
    <property type="entry name" value="RT_POL"/>
    <property type="match status" value="1"/>
</dbReference>
<organism evidence="2 3">
    <name type="scientific">Abeliophyllum distichum</name>
    <dbReference type="NCBI Taxonomy" id="126358"/>
    <lineage>
        <taxon>Eukaryota</taxon>
        <taxon>Viridiplantae</taxon>
        <taxon>Streptophyta</taxon>
        <taxon>Embryophyta</taxon>
        <taxon>Tracheophyta</taxon>
        <taxon>Spermatophyta</taxon>
        <taxon>Magnoliopsida</taxon>
        <taxon>eudicotyledons</taxon>
        <taxon>Gunneridae</taxon>
        <taxon>Pentapetalae</taxon>
        <taxon>asterids</taxon>
        <taxon>lamiids</taxon>
        <taxon>Lamiales</taxon>
        <taxon>Oleaceae</taxon>
        <taxon>Forsythieae</taxon>
        <taxon>Abeliophyllum</taxon>
    </lineage>
</organism>
<evidence type="ECO:0000313" key="3">
    <source>
        <dbReference type="Proteomes" id="UP001604336"/>
    </source>
</evidence>
<dbReference type="InterPro" id="IPR036691">
    <property type="entry name" value="Endo/exonu/phosph_ase_sf"/>
</dbReference>
<dbReference type="Proteomes" id="UP001604336">
    <property type="component" value="Unassembled WGS sequence"/>
</dbReference>
<sequence length="595" mass="67481">MPLRIDEATVDLLRPSEARVCVDLNLEHKLPDRIWIDQGESRSFWQPIVYEKLPHFCTKCHHMGHIIDHCRVGAPPLDTVVTQASKPAVAPASKPIVVSANKPIDAPMTIVDRTGKGKEKEVVVEIPRQWIPVAGSSSVVAIPPPVVHVGPTLNTTTIPTIVASKPCHDAVFLDPLLDHMMFVLHEYPVFSEPMQPDFDIDPQVHQQEYFRRNSSDDLVGLDERQENESDKIWYFWNLGTTVTSIVDHPQFLHIKVEDPRLARPLFITPVYASCSLVGRRDLWTDLHQISLCVDGSWLVERDFNMIAHNSERTGGNTSDKGTSDFAALMMDCGLTDTGTSEHSHLLIQWSSDVDLGLCPFRFPNRVRDAERRVDETELDHDRDPSPSHRNTLHQAQAVLNRALSIEEAFWKQKAGARWTCEGDHNTRYFHSIYSSGPTHSSQDPVYYFSFGIDPDSVARLDGFLAHFFQVYWDIVSEDVLQTVLDVFAGGYLPRGFASTFIILLPKRDNAYTWSEFRPISLCTIFYKLITKLMNSQLSTLLPHIISAPQSRFISGWLIGDNVLLHMSYYKHLIRKCKGGNVILKLDMAKGYDRMD</sequence>
<comment type="caution">
    <text evidence="2">The sequence shown here is derived from an EMBL/GenBank/DDBJ whole genome shotgun (WGS) entry which is preliminary data.</text>
</comment>
<reference evidence="3" key="1">
    <citation type="submission" date="2024-07" db="EMBL/GenBank/DDBJ databases">
        <title>Two chromosome-level genome assemblies of Korean endemic species Abeliophyllum distichum and Forsythia ovata (Oleaceae).</title>
        <authorList>
            <person name="Jang H."/>
        </authorList>
    </citation>
    <scope>NUCLEOTIDE SEQUENCE [LARGE SCALE GENOMIC DNA]</scope>
</reference>
<feature type="domain" description="Reverse transcriptase" evidence="1">
    <location>
        <begin position="485"/>
        <end position="595"/>
    </location>
</feature>
<protein>
    <submittedName>
        <fullName evidence="2">Reverse transcriptase domain-containing protein</fullName>
    </submittedName>
</protein>
<proteinExistence type="predicted"/>
<evidence type="ECO:0000259" key="1">
    <source>
        <dbReference type="PROSITE" id="PS50878"/>
    </source>
</evidence>
<gene>
    <name evidence="2" type="ORF">Adt_22261</name>
</gene>
<dbReference type="GO" id="GO:0003964">
    <property type="term" value="F:RNA-directed DNA polymerase activity"/>
    <property type="evidence" value="ECO:0007669"/>
    <property type="project" value="UniProtKB-KW"/>
</dbReference>
<keyword evidence="3" id="KW-1185">Reference proteome</keyword>
<keyword evidence="2" id="KW-0548">Nucleotidyltransferase</keyword>
<dbReference type="InterPro" id="IPR040256">
    <property type="entry name" value="At4g02000-like"/>
</dbReference>
<accession>A0ABD1T1P5</accession>
<keyword evidence="2" id="KW-0695">RNA-directed DNA polymerase</keyword>
<dbReference type="PANTHER" id="PTHR31286">
    <property type="entry name" value="GLYCINE-RICH CELL WALL STRUCTURAL PROTEIN 1.8-LIKE"/>
    <property type="match status" value="1"/>
</dbReference>
<dbReference type="Pfam" id="PF00078">
    <property type="entry name" value="RVT_1"/>
    <property type="match status" value="1"/>
</dbReference>
<evidence type="ECO:0000313" key="2">
    <source>
        <dbReference type="EMBL" id="KAL2506640.1"/>
    </source>
</evidence>
<dbReference type="AlphaFoldDB" id="A0ABD1T1P5"/>
<dbReference type="InterPro" id="IPR000477">
    <property type="entry name" value="RT_dom"/>
</dbReference>
<dbReference type="PANTHER" id="PTHR31286:SF165">
    <property type="entry name" value="DUF4283 DOMAIN-CONTAINING PROTEIN"/>
    <property type="match status" value="1"/>
</dbReference>
<name>A0ABD1T1P5_9LAMI</name>
<keyword evidence="2" id="KW-0808">Transferase</keyword>
<dbReference type="EMBL" id="JBFOLK010000006">
    <property type="protein sequence ID" value="KAL2506640.1"/>
    <property type="molecule type" value="Genomic_DNA"/>
</dbReference>